<evidence type="ECO:0000256" key="5">
    <source>
        <dbReference type="SAM" id="SignalP"/>
    </source>
</evidence>
<evidence type="ECO:0000313" key="7">
    <source>
        <dbReference type="EMBL" id="KAF2075622.1"/>
    </source>
</evidence>
<proteinExistence type="predicted"/>
<name>A0A8J4PZ19_9MYCE</name>
<evidence type="ECO:0000256" key="1">
    <source>
        <dbReference type="ARBA" id="ARBA00004613"/>
    </source>
</evidence>
<dbReference type="PROSITE" id="PS51412">
    <property type="entry name" value="MACPF_2"/>
    <property type="match status" value="1"/>
</dbReference>
<protein>
    <recommendedName>
        <fullName evidence="6">MACPF domain-containing protein</fullName>
    </recommendedName>
</protein>
<dbReference type="GO" id="GO:0031640">
    <property type="term" value="P:killing of cells of another organism"/>
    <property type="evidence" value="ECO:0007669"/>
    <property type="project" value="UniProtKB-KW"/>
</dbReference>
<dbReference type="SUPFAM" id="SSF51126">
    <property type="entry name" value="Pectin lyase-like"/>
    <property type="match status" value="1"/>
</dbReference>
<evidence type="ECO:0000256" key="2">
    <source>
        <dbReference type="ARBA" id="ARBA00022525"/>
    </source>
</evidence>
<evidence type="ECO:0000313" key="8">
    <source>
        <dbReference type="Proteomes" id="UP000695562"/>
    </source>
</evidence>
<evidence type="ECO:0000259" key="6">
    <source>
        <dbReference type="PROSITE" id="PS51412"/>
    </source>
</evidence>
<sequence>MKRFINIFFLTLCIFLITSISTTLAAESSKFYLDAQSQCRVNCGGDVSNAFHNFKVAIETMKQHTATNYPLILYVKEGDYFGKNNKGIHIDFNIEIISLGFAVSTVIDCQDAGYGFKITQSKTFYMSGFTITRCNGGTGGAFSISNEMSSFDNMVFHANAAHLGAAIYSMQTELNIGNTFFTSNTGGNAVYVKGGVSSFDQVQFKVNTNDLYCDGEATIETTYSTLGSICNECRILDANSENICGKSKNTDPCNSDGVCQSWIEHSLNCPTDCSDTGATCNYDGVCDTTFENQYFCTDCKRPENPGWKLKVSDGRLTYPFLSSDLNYEAGSLFKFVQYPEVHNLMAKRYLPVYAVLLSQVKPAKDGYYYFKLESRNVNPLVYVKGKILFNSFFPENVPSISSERKMLMKKDVPVNIDIGFTSFSNQERDFSLRWRHESEADFTSIPGYFKEIQDYSCGDGICNEDNPLNCLLDCHSQIEKICPGQSPPAKLQDVYSNVHDTIGTLLSNQYIFSLPGINYISHGIDITTHQSLPSPLFDLTYCDNSSFSLVQDPRREIVYSVPYGIYAQISPKCTMDSSTKTYATAESMAKEKSLEHNLQVDGGLSGSYSKISLSLSASYSQSDTTTTAEELQKRLEGSISVTELHCETSKIHLVEKKFHPKFIQDISTAFVDGDQVKSDKMMQNIIKKYGSLYYQSATLGGKLEITSVVSNSFTSRKSKNEVEKSIEASASVQFSASIFSASVSGSVSGSGSLDSSNSIEEQSDYETNSMRSTVKVYGGEPGSYGSSTDPNALNTWARSVDIVPYPISYKVGYISDIIPKSWFFKPGVSIQKAWERNELALYKQYFEKKVSKYIDHQSILANLKKEDTVYNIQFPDDDINISNPYNLEIVNLAINDPPFQFYNLAPIFTDSPLTSNIILNNYDDHKGIKSIKFSTPSGESIQPSPIFTLFNLFTSRAYEFVYNVALDLYETQPAKIPNTIIVQFTDFSVTPQLNDGKPKRVLLTVHGTTGKNVINLCLENESHGSLNIISYNGGPIQMESTENIGKIIGVDFSYLIDHKYLASEANIFEIYKITFKSLIVKRYCLHDSECIPKDTLESEGYINAYELWHPDGFTVKYTYGKPTWFPLNPLKS</sequence>
<feature type="chain" id="PRO_5035177186" description="MACPF domain-containing protein" evidence="5">
    <location>
        <begin position="26"/>
        <end position="1132"/>
    </location>
</feature>
<organism evidence="7 8">
    <name type="scientific">Polysphondylium violaceum</name>
    <dbReference type="NCBI Taxonomy" id="133409"/>
    <lineage>
        <taxon>Eukaryota</taxon>
        <taxon>Amoebozoa</taxon>
        <taxon>Evosea</taxon>
        <taxon>Eumycetozoa</taxon>
        <taxon>Dictyostelia</taxon>
        <taxon>Dictyosteliales</taxon>
        <taxon>Dictyosteliaceae</taxon>
        <taxon>Polysphondylium</taxon>
    </lineage>
</organism>
<accession>A0A8J4PZ19</accession>
<keyword evidence="2" id="KW-0964">Secreted</keyword>
<dbReference type="SMART" id="SM00457">
    <property type="entry name" value="MACPF"/>
    <property type="match status" value="1"/>
</dbReference>
<feature type="signal peptide" evidence="5">
    <location>
        <begin position="1"/>
        <end position="25"/>
    </location>
</feature>
<evidence type="ECO:0000256" key="4">
    <source>
        <dbReference type="ARBA" id="ARBA00023157"/>
    </source>
</evidence>
<dbReference type="AlphaFoldDB" id="A0A8J4PZ19"/>
<dbReference type="Pfam" id="PF01823">
    <property type="entry name" value="MACPF"/>
    <property type="match status" value="1"/>
</dbReference>
<keyword evidence="8" id="KW-1185">Reference proteome</keyword>
<evidence type="ECO:0000256" key="3">
    <source>
        <dbReference type="ARBA" id="ARBA00022852"/>
    </source>
</evidence>
<dbReference type="PANTHER" id="PTHR45742">
    <property type="entry name" value="COMPLEMENT COMPONENT C6"/>
    <property type="match status" value="1"/>
</dbReference>
<reference evidence="7" key="1">
    <citation type="submission" date="2020-01" db="EMBL/GenBank/DDBJ databases">
        <title>Development of genomics and gene disruption for Polysphondylium violaceum indicates a role for the polyketide synthase stlB in stalk morphogenesis.</title>
        <authorList>
            <person name="Narita B."/>
            <person name="Kawabe Y."/>
            <person name="Kin K."/>
            <person name="Saito T."/>
            <person name="Gibbs R."/>
            <person name="Kuspa A."/>
            <person name="Muzny D."/>
            <person name="Queller D."/>
            <person name="Richards S."/>
            <person name="Strassman J."/>
            <person name="Sucgang R."/>
            <person name="Worley K."/>
            <person name="Schaap P."/>
        </authorList>
    </citation>
    <scope>NUCLEOTIDE SEQUENCE</scope>
    <source>
        <strain evidence="7">QSvi11</strain>
    </source>
</reference>
<keyword evidence="5" id="KW-0732">Signal</keyword>
<dbReference type="PANTHER" id="PTHR45742:SF8">
    <property type="entry name" value="FLOCCULATION PROTEIN FLO11"/>
    <property type="match status" value="1"/>
</dbReference>
<comment type="subcellular location">
    <subcellularLocation>
        <location evidence="1">Secreted</location>
    </subcellularLocation>
</comment>
<dbReference type="Proteomes" id="UP000695562">
    <property type="component" value="Unassembled WGS sequence"/>
</dbReference>
<dbReference type="EMBL" id="AJWJ01000092">
    <property type="protein sequence ID" value="KAF2075622.1"/>
    <property type="molecule type" value="Genomic_DNA"/>
</dbReference>
<dbReference type="InterPro" id="IPR011050">
    <property type="entry name" value="Pectin_lyase_fold/virulence"/>
</dbReference>
<feature type="domain" description="MACPF" evidence="6">
    <location>
        <begin position="502"/>
        <end position="853"/>
    </location>
</feature>
<keyword evidence="3" id="KW-0204">Cytolysis</keyword>
<dbReference type="OrthoDB" id="21110at2759"/>
<comment type="caution">
    <text evidence="7">The sequence shown here is derived from an EMBL/GenBank/DDBJ whole genome shotgun (WGS) entry which is preliminary data.</text>
</comment>
<gene>
    <name evidence="7" type="ORF">CYY_003090</name>
</gene>
<dbReference type="InterPro" id="IPR020864">
    <property type="entry name" value="MACPF"/>
</dbReference>
<keyword evidence="4" id="KW-1015">Disulfide bond</keyword>
<dbReference type="GO" id="GO:0005576">
    <property type="term" value="C:extracellular region"/>
    <property type="evidence" value="ECO:0007669"/>
    <property type="project" value="UniProtKB-SubCell"/>
</dbReference>